<dbReference type="Proteomes" id="UP001183629">
    <property type="component" value="Unassembled WGS sequence"/>
</dbReference>
<dbReference type="Gene3D" id="2.60.40.1120">
    <property type="entry name" value="Carboxypeptidase-like, regulatory domain"/>
    <property type="match status" value="1"/>
</dbReference>
<dbReference type="AlphaFoldDB" id="A0AAE4CT23"/>
<proteinExistence type="predicted"/>
<sequence>MALLVLSPVPASAEAPTGTVEGRITDRHGAPADAHVTAEAVSGGWSATAYTWDLGDGRYRIEGVPAGDYRISIYDNSRGFQWVPGAEDRAAATVFTVAGGQTLTVDEEWLPGGAVRVTVVDAETGAPVPRPCVQVHTYQAGWRCGTNGVVTLDDMQPGTWLYAVTAAPDYFPLEPDSDRRVTITRGMETALTAELRRGSGIQTTAVDAETGAPLANICVSVADPAAGGMHYTRTYSPLGSACSDESGVLRIGPLAEPIPVQLYAWELPRPTAQPNYGDQWMTADGGTGDQREALIVTPAEKQTVVLPEIRMDRPGTVTGVVTSAATGQPAQGTCVYPYAVGRNAGLGSGGRHCTDATGRYTLSTLGPYEWPLEFVSVTRAWQRSGGTADRFAATPVAVTAGGTATADASVPEGGVLTIEVTGGDGAPVAWGHAEVRNAVTGDHAAHGYIYDGAATLGALHTEDVLVHVSGDGFDCWHGPVAVTAGGTTAIALDIATHCGTRP</sequence>
<organism evidence="1 2">
    <name type="scientific">Catenuloplanes niger</name>
    <dbReference type="NCBI Taxonomy" id="587534"/>
    <lineage>
        <taxon>Bacteria</taxon>
        <taxon>Bacillati</taxon>
        <taxon>Actinomycetota</taxon>
        <taxon>Actinomycetes</taxon>
        <taxon>Micromonosporales</taxon>
        <taxon>Micromonosporaceae</taxon>
        <taxon>Catenuloplanes</taxon>
    </lineage>
</organism>
<reference evidence="1 2" key="1">
    <citation type="submission" date="2023-07" db="EMBL/GenBank/DDBJ databases">
        <title>Sequencing the genomes of 1000 actinobacteria strains.</title>
        <authorList>
            <person name="Klenk H.-P."/>
        </authorList>
    </citation>
    <scope>NUCLEOTIDE SEQUENCE [LARGE SCALE GENOMIC DNA]</scope>
    <source>
        <strain evidence="1 2">DSM 44711</strain>
    </source>
</reference>
<dbReference type="Pfam" id="PF13620">
    <property type="entry name" value="CarboxypepD_reg"/>
    <property type="match status" value="1"/>
</dbReference>
<comment type="caution">
    <text evidence="1">The sequence shown here is derived from an EMBL/GenBank/DDBJ whole genome shotgun (WGS) entry which is preliminary data.</text>
</comment>
<dbReference type="EMBL" id="JAVDYC010000001">
    <property type="protein sequence ID" value="MDR7322962.1"/>
    <property type="molecule type" value="Genomic_DNA"/>
</dbReference>
<keyword evidence="2" id="KW-1185">Reference proteome</keyword>
<dbReference type="SUPFAM" id="SSF49452">
    <property type="entry name" value="Starch-binding domain-like"/>
    <property type="match status" value="1"/>
</dbReference>
<protein>
    <submittedName>
        <fullName evidence="1">Uncharacterized protein</fullName>
    </submittedName>
</protein>
<dbReference type="InterPro" id="IPR013784">
    <property type="entry name" value="Carb-bd-like_fold"/>
</dbReference>
<name>A0AAE4CT23_9ACTN</name>
<accession>A0AAE4CT23</accession>
<dbReference type="GO" id="GO:0030246">
    <property type="term" value="F:carbohydrate binding"/>
    <property type="evidence" value="ECO:0007669"/>
    <property type="project" value="InterPro"/>
</dbReference>
<gene>
    <name evidence="1" type="ORF">J2S44_003212</name>
</gene>
<dbReference type="RefSeq" id="WP_310414120.1">
    <property type="nucleotide sequence ID" value="NZ_JAVDYC010000001.1"/>
</dbReference>
<evidence type="ECO:0000313" key="2">
    <source>
        <dbReference type="Proteomes" id="UP001183629"/>
    </source>
</evidence>
<evidence type="ECO:0000313" key="1">
    <source>
        <dbReference type="EMBL" id="MDR7322962.1"/>
    </source>
</evidence>